<comment type="catalytic activity">
    <reaction evidence="12">
        <text>2,5-diamino-6-hydroxy-4-(5-phosphoribosylamino)-pyrimidine + H2O + H(+) = 5-amino-6-(5-phospho-D-ribosylamino)uracil + NH4(+)</text>
        <dbReference type="Rhea" id="RHEA:21868"/>
        <dbReference type="ChEBI" id="CHEBI:15377"/>
        <dbReference type="ChEBI" id="CHEBI:15378"/>
        <dbReference type="ChEBI" id="CHEBI:28938"/>
        <dbReference type="ChEBI" id="CHEBI:58453"/>
        <dbReference type="ChEBI" id="CHEBI:58614"/>
        <dbReference type="EC" id="3.5.4.26"/>
    </reaction>
</comment>
<comment type="similarity">
    <text evidence="5 12">In the C-terminal section; belongs to the HTP reductase family.</text>
</comment>
<proteinExistence type="inferred from homology"/>
<dbReference type="InterPro" id="IPR024072">
    <property type="entry name" value="DHFR-like_dom_sf"/>
</dbReference>
<keyword evidence="12 17" id="KW-0378">Hydrolase</keyword>
<evidence type="ECO:0000256" key="14">
    <source>
        <dbReference type="PIRSR" id="PIRSR006769-2"/>
    </source>
</evidence>
<dbReference type="Gene3D" id="3.40.430.10">
    <property type="entry name" value="Dihydrofolate Reductase, subunit A"/>
    <property type="match status" value="1"/>
</dbReference>
<feature type="binding site" evidence="14">
    <location>
        <position position="166"/>
    </location>
    <ligand>
        <name>NADP(+)</name>
        <dbReference type="ChEBI" id="CHEBI:58349"/>
    </ligand>
</feature>
<comment type="similarity">
    <text evidence="4 12">In the N-terminal section; belongs to the cytidine and deoxycytidylate deaminase family.</text>
</comment>
<evidence type="ECO:0000256" key="9">
    <source>
        <dbReference type="ARBA" id="ARBA00022857"/>
    </source>
</evidence>
<accession>V4QU14</accession>
<comment type="cofactor">
    <cofactor evidence="12 15">
        <name>Zn(2+)</name>
        <dbReference type="ChEBI" id="CHEBI:29105"/>
    </cofactor>
    <text evidence="12 15">Binds 1 zinc ion.</text>
</comment>
<dbReference type="PANTHER" id="PTHR38011">
    <property type="entry name" value="DIHYDROFOLATE REDUCTASE FAMILY PROTEIN (AFU_ORTHOLOGUE AFUA_8G06820)"/>
    <property type="match status" value="1"/>
</dbReference>
<feature type="domain" description="CMP/dCMP-type deaminase" evidence="16">
    <location>
        <begin position="9"/>
        <end position="134"/>
    </location>
</feature>
<evidence type="ECO:0000256" key="3">
    <source>
        <dbReference type="ARBA" id="ARBA00004910"/>
    </source>
</evidence>
<feature type="binding site" evidence="14">
    <location>
        <position position="216"/>
    </location>
    <ligand>
        <name>substrate</name>
    </ligand>
</feature>
<organism evidence="17 18">
    <name type="scientific">Lutibaculum baratangense AMV1</name>
    <dbReference type="NCBI Taxonomy" id="631454"/>
    <lineage>
        <taxon>Bacteria</taxon>
        <taxon>Pseudomonadati</taxon>
        <taxon>Pseudomonadota</taxon>
        <taxon>Alphaproteobacteria</taxon>
        <taxon>Hyphomicrobiales</taxon>
        <taxon>Tepidamorphaceae</taxon>
        <taxon>Lutibaculum</taxon>
    </lineage>
</organism>
<reference evidence="17 18" key="1">
    <citation type="journal article" date="2014" name="Genome Announc.">
        <title>Draft Genome Sequence of Lutibaculum baratangense Strain AMV1T, Isolated from a Mud Volcano in Andamans, India.</title>
        <authorList>
            <person name="Singh A."/>
            <person name="Sreenivas A."/>
            <person name="Sathyanarayana Reddy G."/>
            <person name="Pinnaka A.K."/>
            <person name="Shivaji S."/>
        </authorList>
    </citation>
    <scope>NUCLEOTIDE SEQUENCE [LARGE SCALE GENOMIC DNA]</scope>
    <source>
        <strain evidence="17 18">AMV1</strain>
    </source>
</reference>
<evidence type="ECO:0000256" key="13">
    <source>
        <dbReference type="PIRSR" id="PIRSR006769-1"/>
    </source>
</evidence>
<dbReference type="PROSITE" id="PS00903">
    <property type="entry name" value="CYT_DCMP_DEAMINASES_1"/>
    <property type="match status" value="1"/>
</dbReference>
<dbReference type="GO" id="GO:0008703">
    <property type="term" value="F:5-amino-6-(5-phosphoribosylamino)uracil reductase activity"/>
    <property type="evidence" value="ECO:0007669"/>
    <property type="project" value="UniProtKB-EC"/>
</dbReference>
<dbReference type="InterPro" id="IPR002734">
    <property type="entry name" value="RibDG_C"/>
</dbReference>
<feature type="binding site" evidence="14">
    <location>
        <begin position="310"/>
        <end position="316"/>
    </location>
    <ligand>
        <name>NADP(+)</name>
        <dbReference type="ChEBI" id="CHEBI:58349"/>
    </ligand>
</feature>
<dbReference type="Proteomes" id="UP000017819">
    <property type="component" value="Unassembled WGS sequence"/>
</dbReference>
<feature type="binding site" evidence="14">
    <location>
        <position position="219"/>
    </location>
    <ligand>
        <name>substrate</name>
    </ligand>
</feature>
<evidence type="ECO:0000256" key="7">
    <source>
        <dbReference type="ARBA" id="ARBA00022723"/>
    </source>
</evidence>
<keyword evidence="8 12" id="KW-0862">Zinc</keyword>
<dbReference type="eggNOG" id="COG0117">
    <property type="taxonomic scope" value="Bacteria"/>
</dbReference>
<evidence type="ECO:0000259" key="16">
    <source>
        <dbReference type="PROSITE" id="PS51747"/>
    </source>
</evidence>
<dbReference type="EC" id="1.1.1.193" evidence="12"/>
<comment type="pathway">
    <text evidence="3 12">Cofactor biosynthesis; riboflavin biosynthesis; 5-amino-6-(D-ribitylamino)uracil from GTP: step 3/4.</text>
</comment>
<dbReference type="GO" id="GO:0008270">
    <property type="term" value="F:zinc ion binding"/>
    <property type="evidence" value="ECO:0007669"/>
    <property type="project" value="InterPro"/>
</dbReference>
<feature type="active site" description="Proton donor" evidence="13">
    <location>
        <position position="64"/>
    </location>
</feature>
<comment type="function">
    <text evidence="1 12">Converts 2,5-diamino-6-(ribosylamino)-4(3h)-pyrimidinone 5'-phosphate into 5-amino-6-(ribosylamino)-2,4(1h,3h)-pyrimidinedione 5'-phosphate.</text>
</comment>
<dbReference type="eggNOG" id="COG1985">
    <property type="taxonomic scope" value="Bacteria"/>
</dbReference>
<keyword evidence="11" id="KW-0511">Multifunctional enzyme</keyword>
<name>V4QU14_9HYPH</name>
<gene>
    <name evidence="17" type="ORF">N177_3335</name>
</gene>
<evidence type="ECO:0000313" key="17">
    <source>
        <dbReference type="EMBL" id="ESR23267.1"/>
    </source>
</evidence>
<evidence type="ECO:0000256" key="10">
    <source>
        <dbReference type="ARBA" id="ARBA00023002"/>
    </source>
</evidence>
<comment type="caution">
    <text evidence="17">The sequence shown here is derived from an EMBL/GenBank/DDBJ whole genome shotgun (WGS) entry which is preliminary data.</text>
</comment>
<dbReference type="SUPFAM" id="SSF53597">
    <property type="entry name" value="Dihydrofolate reductase-like"/>
    <property type="match status" value="1"/>
</dbReference>
<dbReference type="PIRSF" id="PIRSF006769">
    <property type="entry name" value="RibD"/>
    <property type="match status" value="1"/>
</dbReference>
<keyword evidence="7 12" id="KW-0479">Metal-binding</keyword>
<dbReference type="PANTHER" id="PTHR38011:SF7">
    <property type="entry name" value="2,5-DIAMINO-6-RIBOSYLAMINO-4(3H)-PYRIMIDINONE 5'-PHOSPHATE REDUCTASE"/>
    <property type="match status" value="1"/>
</dbReference>
<evidence type="ECO:0000256" key="5">
    <source>
        <dbReference type="ARBA" id="ARBA00007417"/>
    </source>
</evidence>
<evidence type="ECO:0000313" key="18">
    <source>
        <dbReference type="Proteomes" id="UP000017819"/>
    </source>
</evidence>
<dbReference type="EMBL" id="AWXZ01000039">
    <property type="protein sequence ID" value="ESR23267.1"/>
    <property type="molecule type" value="Genomic_DNA"/>
</dbReference>
<dbReference type="Pfam" id="PF01872">
    <property type="entry name" value="RibD_C"/>
    <property type="match status" value="1"/>
</dbReference>
<keyword evidence="18" id="KW-1185">Reference proteome</keyword>
<evidence type="ECO:0000256" key="1">
    <source>
        <dbReference type="ARBA" id="ARBA00002151"/>
    </source>
</evidence>
<comment type="catalytic activity">
    <reaction evidence="12">
        <text>5-amino-6-(5-phospho-D-ribitylamino)uracil + NADP(+) = 5-amino-6-(5-phospho-D-ribosylamino)uracil + NADPH + H(+)</text>
        <dbReference type="Rhea" id="RHEA:17845"/>
        <dbReference type="ChEBI" id="CHEBI:15378"/>
        <dbReference type="ChEBI" id="CHEBI:57783"/>
        <dbReference type="ChEBI" id="CHEBI:58349"/>
        <dbReference type="ChEBI" id="CHEBI:58421"/>
        <dbReference type="ChEBI" id="CHEBI:58453"/>
        <dbReference type="EC" id="1.1.1.193"/>
    </reaction>
</comment>
<dbReference type="PROSITE" id="PS51747">
    <property type="entry name" value="CYT_DCMP_DEAMINASES_2"/>
    <property type="match status" value="1"/>
</dbReference>
<dbReference type="InterPro" id="IPR002125">
    <property type="entry name" value="CMP_dCMP_dom"/>
</dbReference>
<dbReference type="Pfam" id="PF00383">
    <property type="entry name" value="dCMP_cyt_deam_1"/>
    <property type="match status" value="1"/>
</dbReference>
<feature type="binding site" evidence="14">
    <location>
        <position position="212"/>
    </location>
    <ligand>
        <name>NADP(+)</name>
        <dbReference type="ChEBI" id="CHEBI:58349"/>
    </ligand>
</feature>
<feature type="binding site" evidence="14">
    <location>
        <position position="208"/>
    </location>
    <ligand>
        <name>NADP(+)</name>
        <dbReference type="ChEBI" id="CHEBI:58349"/>
    </ligand>
</feature>
<feature type="binding site" evidence="15">
    <location>
        <position position="87"/>
    </location>
    <ligand>
        <name>Zn(2+)</name>
        <dbReference type="ChEBI" id="CHEBI:29105"/>
        <note>catalytic</note>
    </ligand>
</feature>
<dbReference type="CDD" id="cd01284">
    <property type="entry name" value="Riboflavin_deaminase-reductase"/>
    <property type="match status" value="1"/>
</dbReference>
<keyword evidence="10 12" id="KW-0560">Oxidoreductase</keyword>
<dbReference type="STRING" id="631454.N177_3335"/>
<evidence type="ECO:0000256" key="6">
    <source>
        <dbReference type="ARBA" id="ARBA00022619"/>
    </source>
</evidence>
<comment type="pathway">
    <text evidence="2 12">Cofactor biosynthesis; riboflavin biosynthesis; 5-amino-6-(D-ribitylamino)uracil from GTP: step 2/4.</text>
</comment>
<protein>
    <recommendedName>
        <fullName evidence="12">Riboflavin biosynthesis protein RibD</fullName>
    </recommendedName>
    <domain>
        <recommendedName>
            <fullName evidence="12">Diaminohydroxyphosphoribosylaminopyrimidine deaminase</fullName>
            <shortName evidence="12">DRAP deaminase</shortName>
            <ecNumber evidence="12">3.5.4.26</ecNumber>
        </recommendedName>
        <alternativeName>
            <fullName evidence="12">Riboflavin-specific deaminase</fullName>
        </alternativeName>
    </domain>
    <domain>
        <recommendedName>
            <fullName evidence="12">5-amino-6-(5-phosphoribosylamino)uracil reductase</fullName>
            <ecNumber evidence="12">1.1.1.193</ecNumber>
        </recommendedName>
        <alternativeName>
            <fullName evidence="12">HTP reductase</fullName>
        </alternativeName>
    </domain>
</protein>
<dbReference type="SUPFAM" id="SSF53927">
    <property type="entry name" value="Cytidine deaminase-like"/>
    <property type="match status" value="1"/>
</dbReference>
<evidence type="ECO:0000256" key="12">
    <source>
        <dbReference type="PIRNR" id="PIRNR006769"/>
    </source>
</evidence>
<feature type="binding site" evidence="15">
    <location>
        <position position="96"/>
    </location>
    <ligand>
        <name>Zn(2+)</name>
        <dbReference type="ChEBI" id="CHEBI:29105"/>
        <note>catalytic</note>
    </ligand>
</feature>
<evidence type="ECO:0000256" key="15">
    <source>
        <dbReference type="PIRSR" id="PIRSR006769-3"/>
    </source>
</evidence>
<dbReference type="GO" id="GO:0009231">
    <property type="term" value="P:riboflavin biosynthetic process"/>
    <property type="evidence" value="ECO:0007669"/>
    <property type="project" value="UniProtKB-UniPathway"/>
</dbReference>
<evidence type="ECO:0000256" key="4">
    <source>
        <dbReference type="ARBA" id="ARBA00005259"/>
    </source>
</evidence>
<keyword evidence="6 12" id="KW-0686">Riboflavin biosynthesis</keyword>
<dbReference type="GO" id="GO:0008835">
    <property type="term" value="F:diaminohydroxyphosphoribosylaminopyrimidine deaminase activity"/>
    <property type="evidence" value="ECO:0007669"/>
    <property type="project" value="UniProtKB-EC"/>
</dbReference>
<dbReference type="Gene3D" id="3.40.140.10">
    <property type="entry name" value="Cytidine Deaminase, domain 2"/>
    <property type="match status" value="1"/>
</dbReference>
<dbReference type="InterPro" id="IPR050765">
    <property type="entry name" value="Riboflavin_Biosynth_HTPR"/>
</dbReference>
<dbReference type="AlphaFoldDB" id="V4QU14"/>
<dbReference type="UniPathway" id="UPA00275">
    <property type="reaction ID" value="UER00401"/>
</dbReference>
<feature type="binding site" evidence="14">
    <location>
        <position position="196"/>
    </location>
    <ligand>
        <name>substrate</name>
    </ligand>
</feature>
<dbReference type="OrthoDB" id="9800865at2"/>
<evidence type="ECO:0000256" key="2">
    <source>
        <dbReference type="ARBA" id="ARBA00004882"/>
    </source>
</evidence>
<evidence type="ECO:0000256" key="8">
    <source>
        <dbReference type="ARBA" id="ARBA00022833"/>
    </source>
</evidence>
<dbReference type="RefSeq" id="WP_023433453.1">
    <property type="nucleotide sequence ID" value="NZ_AWXZ01000039.1"/>
</dbReference>
<dbReference type="InterPro" id="IPR004794">
    <property type="entry name" value="Eubact_RibD"/>
</dbReference>
<dbReference type="EC" id="3.5.4.26" evidence="12"/>
<dbReference type="PATRIC" id="fig|631454.5.peg.3295"/>
<feature type="binding site" evidence="15">
    <location>
        <position position="62"/>
    </location>
    <ligand>
        <name>Zn(2+)</name>
        <dbReference type="ChEBI" id="CHEBI:29105"/>
        <note>catalytic</note>
    </ligand>
</feature>
<evidence type="ECO:0000256" key="11">
    <source>
        <dbReference type="ARBA" id="ARBA00023268"/>
    </source>
</evidence>
<dbReference type="InterPro" id="IPR016192">
    <property type="entry name" value="APOBEC/CMP_deaminase_Zn-bd"/>
</dbReference>
<dbReference type="NCBIfam" id="TIGR00326">
    <property type="entry name" value="eubact_ribD"/>
    <property type="match status" value="1"/>
</dbReference>
<feature type="binding site" evidence="14">
    <location>
        <position position="308"/>
    </location>
    <ligand>
        <name>substrate</name>
    </ligand>
</feature>
<keyword evidence="9 12" id="KW-0521">NADP</keyword>
<sequence length="381" mass="39776">MGPADSDSVNDARFLAAAIRLGSRWRGDAGPNPAVGALVVRDDGDGPVVVGRGATARGGRPHAETIALQEAGETARGATLYVSLEPCSHWGRTPPCSGRIVEAGIARVVSALDDPDPRVGGRGHAMMREAGIEVSVGLLADEAERANRGFLTRIRHGRPAVTLKMAVSADGMIAGANGRTVAITGADALASSHMLRASHDAILIGIGTALADDPRLTCRLPGMADRSPVRVLLDGTLRLPPQARLLEGAPGVPLIVFARPDASPEAEARLAARGAEVRRVACDAAGHPDLREVLRTLAERELGRVLVEGGAAVYRSVLAAEVADEVVVFRSPDALGADGMAALAPPGLAQFEEVAKYRRLSTSARGRDLMTHYERAVSLQE</sequence>
<dbReference type="InterPro" id="IPR016193">
    <property type="entry name" value="Cytidine_deaminase-like"/>
</dbReference>